<proteinExistence type="inferred from homology"/>
<dbReference type="Proteomes" id="UP001652660">
    <property type="component" value="Chromosome 3e"/>
</dbReference>
<evidence type="ECO:0000313" key="9">
    <source>
        <dbReference type="RefSeq" id="XP_071940101.1"/>
    </source>
</evidence>
<accession>A0ABM4X7U1</accession>
<dbReference type="InterPro" id="IPR005299">
    <property type="entry name" value="MeTrfase_7"/>
</dbReference>
<dbReference type="Gene3D" id="3.40.50.150">
    <property type="entry name" value="Vaccinia Virus protein VP39"/>
    <property type="match status" value="1"/>
</dbReference>
<evidence type="ECO:0000256" key="6">
    <source>
        <dbReference type="ARBA" id="ARBA00022723"/>
    </source>
</evidence>
<evidence type="ECO:0000256" key="4">
    <source>
        <dbReference type="ARBA" id="ARBA00022603"/>
    </source>
</evidence>
<dbReference type="InterPro" id="IPR042086">
    <property type="entry name" value="MeTrfase_capping"/>
</dbReference>
<comment type="similarity">
    <text evidence="3">Belongs to the methyltransferase superfamily. Type-7 methyltransferase family.</text>
</comment>
<dbReference type="RefSeq" id="XP_071940101.1">
    <property type="nucleotide sequence ID" value="XM_072084000.1"/>
</dbReference>
<keyword evidence="6" id="KW-0479">Metal-binding</keyword>
<evidence type="ECO:0000313" key="8">
    <source>
        <dbReference type="Proteomes" id="UP001652660"/>
    </source>
</evidence>
<evidence type="ECO:0000256" key="1">
    <source>
        <dbReference type="ARBA" id="ARBA00001946"/>
    </source>
</evidence>
<reference evidence="9" key="1">
    <citation type="submission" date="2025-08" db="UniProtKB">
        <authorList>
            <consortium name="RefSeq"/>
        </authorList>
    </citation>
    <scope>IDENTIFICATION</scope>
    <source>
        <tissue evidence="9">Leaves</tissue>
    </source>
</reference>
<keyword evidence="7" id="KW-0460">Magnesium</keyword>
<comment type="pathway">
    <text evidence="2">Alkaloid biosynthesis.</text>
</comment>
<dbReference type="PANTHER" id="PTHR31009">
    <property type="entry name" value="S-ADENOSYL-L-METHIONINE:CARBOXYL METHYLTRANSFERASE FAMILY PROTEIN"/>
    <property type="match status" value="1"/>
</dbReference>
<dbReference type="Pfam" id="PF03492">
    <property type="entry name" value="Methyltransf_7"/>
    <property type="match status" value="1"/>
</dbReference>
<keyword evidence="8" id="KW-1185">Reference proteome</keyword>
<evidence type="ECO:0000256" key="7">
    <source>
        <dbReference type="ARBA" id="ARBA00022842"/>
    </source>
</evidence>
<organism evidence="8 9">
    <name type="scientific">Coffea arabica</name>
    <name type="common">Arabian coffee</name>
    <dbReference type="NCBI Taxonomy" id="13443"/>
    <lineage>
        <taxon>Eukaryota</taxon>
        <taxon>Viridiplantae</taxon>
        <taxon>Streptophyta</taxon>
        <taxon>Embryophyta</taxon>
        <taxon>Tracheophyta</taxon>
        <taxon>Spermatophyta</taxon>
        <taxon>Magnoliopsida</taxon>
        <taxon>eudicotyledons</taxon>
        <taxon>Gunneridae</taxon>
        <taxon>Pentapetalae</taxon>
        <taxon>asterids</taxon>
        <taxon>lamiids</taxon>
        <taxon>Gentianales</taxon>
        <taxon>Rubiaceae</taxon>
        <taxon>Ixoroideae</taxon>
        <taxon>Gardenieae complex</taxon>
        <taxon>Bertiereae - Coffeeae clade</taxon>
        <taxon>Coffeeae</taxon>
        <taxon>Coffea</taxon>
    </lineage>
</organism>
<dbReference type="Gene3D" id="1.10.1200.270">
    <property type="entry name" value="Methyltransferase, alpha-helical capping domain"/>
    <property type="match status" value="1"/>
</dbReference>
<name>A0ABM4X7U1_COFAR</name>
<dbReference type="InterPro" id="IPR029063">
    <property type="entry name" value="SAM-dependent_MTases_sf"/>
</dbReference>
<evidence type="ECO:0000256" key="5">
    <source>
        <dbReference type="ARBA" id="ARBA00022679"/>
    </source>
</evidence>
<evidence type="ECO:0000256" key="3">
    <source>
        <dbReference type="ARBA" id="ARBA00007967"/>
    </source>
</evidence>
<dbReference type="GeneID" id="140038652"/>
<keyword evidence="5" id="KW-0808">Transferase</keyword>
<sequence length="378" mass="42960">MNMAQEILDNSAYPMVGGDGPYSYARNSNYQKESLDSAKKMMNELIDQHLHPENHLHSMNPFSNSFRVADFGCSAGPNTFHAVHNIIEAVENKYKSLRMEADMPEFHVFFNDHVNNDFNTLFRNLPATGRYFATGVPGSFYGRLLPRSTLHFAHCSTALHWLSKIPVEVTDKNSPAWNKGRIHYTGAAREVEDAYSTQFGKDFDLFLRARAQELVPGGLMMIVAVGFPDDVHICESSLGENFNVLGSCFLDMAKMGIITQEMVDSFNLHFYYPSPSELKTLIEVNGLFEIKKIEKLVSSIANKRVLLDVDACILHLRAVLGELIKEHFGEGVIDILLERHREKYIENPILSDERYIKEASYAVFLKRKIRVTSRRNSI</sequence>
<protein>
    <submittedName>
        <fullName evidence="9">Loganic acid O-methyltransferase-like</fullName>
    </submittedName>
</protein>
<evidence type="ECO:0000256" key="2">
    <source>
        <dbReference type="ARBA" id="ARBA00004913"/>
    </source>
</evidence>
<keyword evidence="4" id="KW-0489">Methyltransferase</keyword>
<dbReference type="SUPFAM" id="SSF53335">
    <property type="entry name" value="S-adenosyl-L-methionine-dependent methyltransferases"/>
    <property type="match status" value="1"/>
</dbReference>
<comment type="cofactor">
    <cofactor evidence="1">
        <name>Mg(2+)</name>
        <dbReference type="ChEBI" id="CHEBI:18420"/>
    </cofactor>
</comment>
<gene>
    <name evidence="9" type="primary">LOC140038652</name>
</gene>